<evidence type="ECO:0000313" key="2">
    <source>
        <dbReference type="EMBL" id="CAE8607378.1"/>
    </source>
</evidence>
<comment type="caution">
    <text evidence="2">The sequence shown here is derived from an EMBL/GenBank/DDBJ whole genome shotgun (WGS) entry which is preliminary data.</text>
</comment>
<reference evidence="2" key="1">
    <citation type="submission" date="2021-02" db="EMBL/GenBank/DDBJ databases">
        <authorList>
            <person name="Dougan E. K."/>
            <person name="Rhodes N."/>
            <person name="Thang M."/>
            <person name="Chan C."/>
        </authorList>
    </citation>
    <scope>NUCLEOTIDE SEQUENCE</scope>
</reference>
<dbReference type="AlphaFoldDB" id="A0A813F3R6"/>
<sequence length="499" mass="56655">MSGCPALVAKRLLSTRLVHSWLWSPLQAGRPLCVGVRVPLSSVTLHRSYRSQVVSRTVSSTQLQHEVGRWDQPIEAEDEVEISHPVCDLEGGSVISEFQDHVDLDQLKILIDTARCRPITRKPSAHRKPNEAGEWLCGPCGQFLPAEAFHVRDRGADSDRVRLAYACKHCNRDRFRAYYRTLRGYAAHLVCSARSRSRQWGKPCELTAMDILDMIWKQKGRCAYSGIPVELLLPNSHWRSSLERRENAHGYCRENCVLVAGEFNSSDYSRCPGVIKAEITGTAQWSAEKVQSVFHLRQQNTDLLQLFGDIKQARSKPKFSAIRLTKLPNSEGELPCSKCRVYKPISDFNKQSVATVAMGVSSYCRECAAGHQRMHRSTLRGHVQSLLAKARSRSRSRDQAFGVSFDDLLDMLWQQQGRCYYSGIPLQYKQLHTHWRMSLERIDNLVGYTLDNCVLIAIEFNTSDWSRMSATADVFGTAQWSRAKAEHVWGREQVKFPTA</sequence>
<evidence type="ECO:0000256" key="1">
    <source>
        <dbReference type="SAM" id="SignalP"/>
    </source>
</evidence>
<organism evidence="2 3">
    <name type="scientific">Polarella glacialis</name>
    <name type="common">Dinoflagellate</name>
    <dbReference type="NCBI Taxonomy" id="89957"/>
    <lineage>
        <taxon>Eukaryota</taxon>
        <taxon>Sar</taxon>
        <taxon>Alveolata</taxon>
        <taxon>Dinophyceae</taxon>
        <taxon>Suessiales</taxon>
        <taxon>Suessiaceae</taxon>
        <taxon>Polarella</taxon>
    </lineage>
</organism>
<gene>
    <name evidence="2" type="ORF">PGLA1383_LOCUS25316</name>
</gene>
<keyword evidence="3" id="KW-1185">Reference proteome</keyword>
<dbReference type="Proteomes" id="UP000654075">
    <property type="component" value="Unassembled WGS sequence"/>
</dbReference>
<dbReference type="EMBL" id="CAJNNV010021417">
    <property type="protein sequence ID" value="CAE8607378.1"/>
    <property type="molecule type" value="Genomic_DNA"/>
</dbReference>
<evidence type="ECO:0000313" key="3">
    <source>
        <dbReference type="Proteomes" id="UP000654075"/>
    </source>
</evidence>
<feature type="signal peptide" evidence="1">
    <location>
        <begin position="1"/>
        <end position="28"/>
    </location>
</feature>
<dbReference type="OrthoDB" id="10684834at2759"/>
<name>A0A813F3R6_POLGL</name>
<protein>
    <submittedName>
        <fullName evidence="2">Uncharacterized protein</fullName>
    </submittedName>
</protein>
<feature type="chain" id="PRO_5032884402" evidence="1">
    <location>
        <begin position="29"/>
        <end position="499"/>
    </location>
</feature>
<keyword evidence="1" id="KW-0732">Signal</keyword>
<accession>A0A813F3R6</accession>
<proteinExistence type="predicted"/>
<dbReference type="Gene3D" id="3.30.40.220">
    <property type="match status" value="2"/>
</dbReference>